<dbReference type="GO" id="GO:0016757">
    <property type="term" value="F:glycosyltransferase activity"/>
    <property type="evidence" value="ECO:0007669"/>
    <property type="project" value="InterPro"/>
</dbReference>
<dbReference type="PANTHER" id="PTHR45947:SF3">
    <property type="entry name" value="SULFOQUINOVOSYL TRANSFERASE SQD2"/>
    <property type="match status" value="1"/>
</dbReference>
<dbReference type="Gene3D" id="3.40.50.2000">
    <property type="entry name" value="Glycogen Phosphorylase B"/>
    <property type="match status" value="2"/>
</dbReference>
<accession>A0A2W7MQT0</accession>
<proteinExistence type="predicted"/>
<dbReference type="SUPFAM" id="SSF53756">
    <property type="entry name" value="UDP-Glycosyltransferase/glycogen phosphorylase"/>
    <property type="match status" value="1"/>
</dbReference>
<dbReference type="PANTHER" id="PTHR45947">
    <property type="entry name" value="SULFOQUINOVOSYL TRANSFERASE SQD2"/>
    <property type="match status" value="1"/>
</dbReference>
<keyword evidence="3" id="KW-1185">Reference proteome</keyword>
<dbReference type="InterPro" id="IPR050194">
    <property type="entry name" value="Glycosyltransferase_grp1"/>
</dbReference>
<reference evidence="2 3" key="1">
    <citation type="submission" date="2018-06" db="EMBL/GenBank/DDBJ databases">
        <title>Genomic Encyclopedia of Archaeal and Bacterial Type Strains, Phase II (KMG-II): from individual species to whole genera.</title>
        <authorList>
            <person name="Goeker M."/>
        </authorList>
    </citation>
    <scope>NUCLEOTIDE SEQUENCE [LARGE SCALE GENOMIC DNA]</scope>
    <source>
        <strain evidence="2 3">DSM 6779</strain>
    </source>
</reference>
<comment type="caution">
    <text evidence="2">The sequence shown here is derived from an EMBL/GenBank/DDBJ whole genome shotgun (WGS) entry which is preliminary data.</text>
</comment>
<dbReference type="InterPro" id="IPR001296">
    <property type="entry name" value="Glyco_trans_1"/>
</dbReference>
<name>A0A2W7MQT0_9BACT</name>
<dbReference type="Proteomes" id="UP000249239">
    <property type="component" value="Unassembled WGS sequence"/>
</dbReference>
<evidence type="ECO:0000259" key="1">
    <source>
        <dbReference type="Pfam" id="PF00534"/>
    </source>
</evidence>
<dbReference type="AlphaFoldDB" id="A0A2W7MQT0"/>
<dbReference type="CDD" id="cd03801">
    <property type="entry name" value="GT4_PimA-like"/>
    <property type="match status" value="1"/>
</dbReference>
<sequence>MKILFLYTELAGYFVSCLHELAPRCESIHIVSWPVNKEAPFQFMFPDNVTIYERNEYSQNQLLQLVAGIAPDKIVCSGWVDKGYVKVCRAFKGKVPTIMSMDNQWHGTAKQQMMRLIAPFYLHRNFSHAWVPGEPQKQYALKLGFKNERIATGFYSADTALFSPLSRCKQESLPHRFIYVGRYIKAKGLDMLFAAFIELQQETPNDWELWCVGTGELFEQRPMHPKIVHHGFVQPGDLPSYLQQTGVFVLPSLFEPWGVVVHEMAAAGMPMVLSSAVGSASQFVENGKNGYVFQSGNKESLKKALKLMMEQNDDQLMQMGAASSKIGLSHTPKIWAETLIGISL</sequence>
<dbReference type="RefSeq" id="WP_111447255.1">
    <property type="nucleotide sequence ID" value="NZ_QKZK01000067.1"/>
</dbReference>
<dbReference type="EMBL" id="QKZK01000067">
    <property type="protein sequence ID" value="PZX09923.1"/>
    <property type="molecule type" value="Genomic_DNA"/>
</dbReference>
<gene>
    <name evidence="2" type="ORF">LX69_03496</name>
</gene>
<evidence type="ECO:0000313" key="2">
    <source>
        <dbReference type="EMBL" id="PZX09923.1"/>
    </source>
</evidence>
<organism evidence="2 3">
    <name type="scientific">Breznakibacter xylanolyticus</name>
    <dbReference type="NCBI Taxonomy" id="990"/>
    <lineage>
        <taxon>Bacteria</taxon>
        <taxon>Pseudomonadati</taxon>
        <taxon>Bacteroidota</taxon>
        <taxon>Bacteroidia</taxon>
        <taxon>Marinilabiliales</taxon>
        <taxon>Marinilabiliaceae</taxon>
        <taxon>Breznakibacter</taxon>
    </lineage>
</organism>
<feature type="domain" description="Glycosyl transferase family 1" evidence="1">
    <location>
        <begin position="176"/>
        <end position="320"/>
    </location>
</feature>
<protein>
    <submittedName>
        <fullName evidence="2">Glycosyltransferase involved in cell wall biosynthesis</fullName>
    </submittedName>
</protein>
<dbReference type="OrthoDB" id="9790710at2"/>
<evidence type="ECO:0000313" key="3">
    <source>
        <dbReference type="Proteomes" id="UP000249239"/>
    </source>
</evidence>
<keyword evidence="2" id="KW-0808">Transferase</keyword>
<dbReference type="Pfam" id="PF00534">
    <property type="entry name" value="Glycos_transf_1"/>
    <property type="match status" value="1"/>
</dbReference>